<dbReference type="EMBL" id="CP020028">
    <property type="protein sequence ID" value="ASR47512.1"/>
    <property type="molecule type" value="Genomic_DNA"/>
</dbReference>
<evidence type="ECO:0000259" key="8">
    <source>
        <dbReference type="PROSITE" id="PS50928"/>
    </source>
</evidence>
<dbReference type="OrthoDB" id="9771544at2"/>
<dbReference type="Pfam" id="PF00528">
    <property type="entry name" value="BPD_transp_1"/>
    <property type="match status" value="1"/>
</dbReference>
<dbReference type="Gene3D" id="1.10.3720.10">
    <property type="entry name" value="MetI-like"/>
    <property type="match status" value="1"/>
</dbReference>
<evidence type="ECO:0000256" key="3">
    <source>
        <dbReference type="ARBA" id="ARBA00022475"/>
    </source>
</evidence>
<dbReference type="CDD" id="cd06261">
    <property type="entry name" value="TM_PBP2"/>
    <property type="match status" value="1"/>
</dbReference>
<comment type="similarity">
    <text evidence="7">Belongs to the binding-protein-dependent transport system permease family.</text>
</comment>
<protein>
    <submittedName>
        <fullName evidence="9">Sugar ABC transporter permease</fullName>
    </submittedName>
</protein>
<dbReference type="Proteomes" id="UP000214666">
    <property type="component" value="Chromosome"/>
</dbReference>
<evidence type="ECO:0000256" key="6">
    <source>
        <dbReference type="ARBA" id="ARBA00023136"/>
    </source>
</evidence>
<keyword evidence="10" id="KW-1185">Reference proteome</keyword>
<evidence type="ECO:0000313" key="9">
    <source>
        <dbReference type="EMBL" id="ASR47512.1"/>
    </source>
</evidence>
<name>A0A222WNH4_9BACL</name>
<dbReference type="GO" id="GO:0055085">
    <property type="term" value="P:transmembrane transport"/>
    <property type="evidence" value="ECO:0007669"/>
    <property type="project" value="InterPro"/>
</dbReference>
<keyword evidence="4 7" id="KW-0812">Transmembrane</keyword>
<organism evidence="9 10">
    <name type="scientific">Paenibacillus kribbensis</name>
    <dbReference type="NCBI Taxonomy" id="172713"/>
    <lineage>
        <taxon>Bacteria</taxon>
        <taxon>Bacillati</taxon>
        <taxon>Bacillota</taxon>
        <taxon>Bacilli</taxon>
        <taxon>Bacillales</taxon>
        <taxon>Paenibacillaceae</taxon>
        <taxon>Paenibacillus</taxon>
    </lineage>
</organism>
<feature type="transmembrane region" description="Helical" evidence="7">
    <location>
        <begin position="12"/>
        <end position="38"/>
    </location>
</feature>
<feature type="transmembrane region" description="Helical" evidence="7">
    <location>
        <begin position="241"/>
        <end position="262"/>
    </location>
</feature>
<evidence type="ECO:0000313" key="10">
    <source>
        <dbReference type="Proteomes" id="UP000214666"/>
    </source>
</evidence>
<dbReference type="PANTHER" id="PTHR43744">
    <property type="entry name" value="ABC TRANSPORTER PERMEASE PROTEIN MG189-RELATED-RELATED"/>
    <property type="match status" value="1"/>
</dbReference>
<feature type="domain" description="ABC transmembrane type-1" evidence="8">
    <location>
        <begin position="74"/>
        <end position="262"/>
    </location>
</feature>
<dbReference type="PANTHER" id="PTHR43744:SF12">
    <property type="entry name" value="ABC TRANSPORTER PERMEASE PROTEIN MG189-RELATED"/>
    <property type="match status" value="1"/>
</dbReference>
<proteinExistence type="inferred from homology"/>
<feature type="transmembrane region" description="Helical" evidence="7">
    <location>
        <begin position="78"/>
        <end position="99"/>
    </location>
</feature>
<feature type="transmembrane region" description="Helical" evidence="7">
    <location>
        <begin position="139"/>
        <end position="158"/>
    </location>
</feature>
<evidence type="ECO:0000256" key="1">
    <source>
        <dbReference type="ARBA" id="ARBA00004651"/>
    </source>
</evidence>
<keyword evidence="3" id="KW-1003">Cell membrane</keyword>
<reference evidence="9 10" key="1">
    <citation type="submission" date="2017-03" db="EMBL/GenBank/DDBJ databases">
        <title>Complete genome sequence of Paenibacillus Kribbensis producing bioflocculants.</title>
        <authorList>
            <person name="Lee H.-G."/>
            <person name="Oh H.-M."/>
        </authorList>
    </citation>
    <scope>NUCLEOTIDE SEQUENCE [LARGE SCALE GENOMIC DNA]</scope>
    <source>
        <strain evidence="9 10">AM49</strain>
    </source>
</reference>
<dbReference type="RefSeq" id="WP_094155092.1">
    <property type="nucleotide sequence ID" value="NZ_CP020028.1"/>
</dbReference>
<gene>
    <name evidence="9" type="ORF">B4V02_12935</name>
</gene>
<evidence type="ECO:0000256" key="2">
    <source>
        <dbReference type="ARBA" id="ARBA00022448"/>
    </source>
</evidence>
<dbReference type="PROSITE" id="PS50928">
    <property type="entry name" value="ABC_TM1"/>
    <property type="match status" value="1"/>
</dbReference>
<dbReference type="GO" id="GO:0005886">
    <property type="term" value="C:plasma membrane"/>
    <property type="evidence" value="ECO:0007669"/>
    <property type="project" value="UniProtKB-SubCell"/>
</dbReference>
<dbReference type="KEGG" id="pkb:B4V02_12935"/>
<evidence type="ECO:0000256" key="7">
    <source>
        <dbReference type="RuleBase" id="RU363032"/>
    </source>
</evidence>
<evidence type="ECO:0000256" key="5">
    <source>
        <dbReference type="ARBA" id="ARBA00022989"/>
    </source>
</evidence>
<dbReference type="SUPFAM" id="SSF161098">
    <property type="entry name" value="MetI-like"/>
    <property type="match status" value="1"/>
</dbReference>
<evidence type="ECO:0000256" key="4">
    <source>
        <dbReference type="ARBA" id="ARBA00022692"/>
    </source>
</evidence>
<dbReference type="InterPro" id="IPR000515">
    <property type="entry name" value="MetI-like"/>
</dbReference>
<dbReference type="InterPro" id="IPR035906">
    <property type="entry name" value="MetI-like_sf"/>
</dbReference>
<accession>A0A222WNH4</accession>
<sequence length="277" mass="31127">MSQNTRELYFVGYTRIFMAVVLAALSALALLPFLYMAYLSLTQSSTLSLQWKPADLGLENYRRVLIHFHFFRYLENSIIASGLACALNAIISAMAAYGFAKKQFTGKRTLFFLYIVTLMVPSQATLIPQFMLIRELNMLNTYIGLVLPVINAFGVFLLRQFMKEVPDELLAAADMDGSGEIRKFMSIVLPLLRPAIVALTIFTFITTWNDFIWPLVITTDQGMRTLPLALSILKGNYTTNYGLVMAGSLLTFLPPFLLYQVLQRQFIQGIALSGIKG</sequence>
<dbReference type="AlphaFoldDB" id="A0A222WNH4"/>
<comment type="subcellular location">
    <subcellularLocation>
        <location evidence="1 7">Cell membrane</location>
        <topology evidence="1 7">Multi-pass membrane protein</topology>
    </subcellularLocation>
</comment>
<keyword evidence="5 7" id="KW-1133">Transmembrane helix</keyword>
<keyword evidence="6 7" id="KW-0472">Membrane</keyword>
<feature type="transmembrane region" description="Helical" evidence="7">
    <location>
        <begin position="111"/>
        <end position="133"/>
    </location>
</feature>
<keyword evidence="2 7" id="KW-0813">Transport</keyword>